<evidence type="ECO:0000256" key="2">
    <source>
        <dbReference type="ARBA" id="ARBA00022827"/>
    </source>
</evidence>
<evidence type="ECO:0000256" key="1">
    <source>
        <dbReference type="ARBA" id="ARBA00022630"/>
    </source>
</evidence>
<dbReference type="InterPro" id="IPR016166">
    <property type="entry name" value="FAD-bd_PCMH"/>
</dbReference>
<dbReference type="PANTHER" id="PTHR43762">
    <property type="entry name" value="L-GULONOLACTONE OXIDASE"/>
    <property type="match status" value="1"/>
</dbReference>
<keyword evidence="1" id="KW-0285">Flavoprotein</keyword>
<dbReference type="Gene3D" id="3.30.43.10">
    <property type="entry name" value="Uridine Diphospho-n-acetylenolpyruvylglucosamine Reductase, domain 2"/>
    <property type="match status" value="1"/>
</dbReference>
<dbReference type="SUPFAM" id="SSF56176">
    <property type="entry name" value="FAD-binding/transporter-associated domain-like"/>
    <property type="match status" value="1"/>
</dbReference>
<dbReference type="NCBIfam" id="TIGR01679">
    <property type="entry name" value="bact_FAD_ox"/>
    <property type="match status" value="1"/>
</dbReference>
<protein>
    <submittedName>
        <fullName evidence="4">FAD-binding protein</fullName>
    </submittedName>
</protein>
<dbReference type="AlphaFoldDB" id="A0A857KV95"/>
<dbReference type="InterPro" id="IPR016167">
    <property type="entry name" value="FAD-bd_PCMH_sub1"/>
</dbReference>
<dbReference type="GO" id="GO:0003885">
    <property type="term" value="F:D-arabinono-1,4-lactone oxidase activity"/>
    <property type="evidence" value="ECO:0007669"/>
    <property type="project" value="InterPro"/>
</dbReference>
<dbReference type="RefSeq" id="WP_005189492.1">
    <property type="nucleotide sequence ID" value="NZ_CP045804.1"/>
</dbReference>
<dbReference type="PANTHER" id="PTHR43762:SF1">
    <property type="entry name" value="D-ARABINONO-1,4-LACTONE OXIDASE"/>
    <property type="match status" value="1"/>
</dbReference>
<organism evidence="4">
    <name type="scientific">Gordonia amarae</name>
    <dbReference type="NCBI Taxonomy" id="36821"/>
    <lineage>
        <taxon>Bacteria</taxon>
        <taxon>Bacillati</taxon>
        <taxon>Actinomycetota</taxon>
        <taxon>Actinomycetes</taxon>
        <taxon>Mycobacteriales</taxon>
        <taxon>Gordoniaceae</taxon>
        <taxon>Gordonia</taxon>
    </lineage>
</organism>
<dbReference type="PROSITE" id="PS51387">
    <property type="entry name" value="FAD_PCMH"/>
    <property type="match status" value="1"/>
</dbReference>
<dbReference type="InterPro" id="IPR016164">
    <property type="entry name" value="FAD-linked_Oxase-like_C"/>
</dbReference>
<dbReference type="InterPro" id="IPR006094">
    <property type="entry name" value="Oxid_FAD_bind_N"/>
</dbReference>
<gene>
    <name evidence="4" type="ORF">GII30_05985</name>
</gene>
<dbReference type="GO" id="GO:0016020">
    <property type="term" value="C:membrane"/>
    <property type="evidence" value="ECO:0007669"/>
    <property type="project" value="InterPro"/>
</dbReference>
<name>A0A857KV95_9ACTN</name>
<dbReference type="GO" id="GO:0071949">
    <property type="term" value="F:FAD binding"/>
    <property type="evidence" value="ECO:0007669"/>
    <property type="project" value="InterPro"/>
</dbReference>
<dbReference type="InterPro" id="IPR010031">
    <property type="entry name" value="FAD_lactone_oxidase-like"/>
</dbReference>
<dbReference type="PIRSF" id="PIRSF000136">
    <property type="entry name" value="LGO_GLO"/>
    <property type="match status" value="1"/>
</dbReference>
<reference evidence="4" key="1">
    <citation type="journal article" date="2021" name="Nat. Microbiol.">
        <title>Cocultivation of an ultrasmall environmental parasitic bacterium with lytic ability against bacteria associated with wastewater foams.</title>
        <authorList>
            <person name="Batinovic S."/>
            <person name="Rose J.J.A."/>
            <person name="Ratcliffe J."/>
            <person name="Seviour R.J."/>
            <person name="Petrovski S."/>
        </authorList>
    </citation>
    <scope>NUCLEOTIDE SEQUENCE</scope>
    <source>
        <strain evidence="4">CON44</strain>
    </source>
</reference>
<dbReference type="Pfam" id="PF01565">
    <property type="entry name" value="FAD_binding_4"/>
    <property type="match status" value="1"/>
</dbReference>
<evidence type="ECO:0000313" key="4">
    <source>
        <dbReference type="EMBL" id="QHN38783.1"/>
    </source>
</evidence>
<keyword evidence="2" id="KW-0274">FAD</keyword>
<dbReference type="Gene3D" id="3.30.465.10">
    <property type="match status" value="1"/>
</dbReference>
<accession>A0A857KV95</accession>
<keyword evidence="3" id="KW-0560">Oxidoreductase</keyword>
<evidence type="ECO:0000256" key="3">
    <source>
        <dbReference type="ARBA" id="ARBA00023002"/>
    </source>
</evidence>
<dbReference type="Gene3D" id="3.30.70.2520">
    <property type="match status" value="1"/>
</dbReference>
<dbReference type="Pfam" id="PF04030">
    <property type="entry name" value="ALO"/>
    <property type="match status" value="1"/>
</dbReference>
<dbReference type="InterPro" id="IPR036318">
    <property type="entry name" value="FAD-bd_PCMH-like_sf"/>
</dbReference>
<dbReference type="SUPFAM" id="SSF55103">
    <property type="entry name" value="FAD-linked oxidases, C-terminal domain"/>
    <property type="match status" value="1"/>
</dbReference>
<sequence>MSQSTGQRWHNWGRTVSCAPSRVESPSDARQVAQIVTEARESGNTVKPVGAGHSFTSIAATDDIRLSLSNLRGLSGVDTDRKQVTLYAGTHLHEIPGLLAPHGLAMANLGDIDRQTISGAISTGTHGTGLGFGGIATQIVGATIVTGTGEIRTVTAGDGELRAVALGLGALGVLVEVTVQCVDAFCLRAEERPKHADEAFSTFLDEVAAQDHYEFYWFPHTSQTLTKTNTRLPAGTPADGPGKIRRYIDDELLSNHMFRVLCEAGSKAPRLVKPINQLTSRALSARTFTDISTGVFTSERNVRFGESEFAIPLEAVPDALRDLRNMIDHKGFRVSFPIEVRAAGADDLLLSTASGRNSGYIAVHRYHRDDPADSAAYFAGFEAIMVGYGGRPHWGKLHTRDAAYFAEAYPGFTEFLAVRDRYDPDRVFANPYLRKVLGA</sequence>
<dbReference type="InterPro" id="IPR016171">
    <property type="entry name" value="Vanillyl_alc_oxidase_C-sub2"/>
</dbReference>
<dbReference type="Gene3D" id="1.10.45.10">
    <property type="entry name" value="Vanillyl-alcohol Oxidase, Chain A, domain 4"/>
    <property type="match status" value="1"/>
</dbReference>
<dbReference type="InterPro" id="IPR007173">
    <property type="entry name" value="ALO_C"/>
</dbReference>
<dbReference type="InterPro" id="IPR016169">
    <property type="entry name" value="FAD-bd_PCMH_sub2"/>
</dbReference>
<dbReference type="GO" id="GO:0080049">
    <property type="term" value="F:L-gulono-1,4-lactone dehydrogenase activity"/>
    <property type="evidence" value="ECO:0007669"/>
    <property type="project" value="TreeGrafter"/>
</dbReference>
<proteinExistence type="predicted"/>
<dbReference type="EMBL" id="CP045810">
    <property type="protein sequence ID" value="QHN38783.1"/>
    <property type="molecule type" value="Genomic_DNA"/>
</dbReference>